<name>A0ABQ9JNC9_9CUCU</name>
<evidence type="ECO:0000313" key="3">
    <source>
        <dbReference type="Proteomes" id="UP001162164"/>
    </source>
</evidence>
<keyword evidence="1" id="KW-0732">Signal</keyword>
<reference evidence="2" key="1">
    <citation type="journal article" date="2023" name="Insect Mol. Biol.">
        <title>Genome sequencing provides insights into the evolution of gene families encoding plant cell wall-degrading enzymes in longhorned beetles.</title>
        <authorList>
            <person name="Shin N.R."/>
            <person name="Okamura Y."/>
            <person name="Kirsch R."/>
            <person name="Pauchet Y."/>
        </authorList>
    </citation>
    <scope>NUCLEOTIDE SEQUENCE</scope>
    <source>
        <strain evidence="2">MMC_N1</strain>
    </source>
</reference>
<comment type="caution">
    <text evidence="2">The sequence shown here is derived from an EMBL/GenBank/DDBJ whole genome shotgun (WGS) entry which is preliminary data.</text>
</comment>
<feature type="chain" id="PRO_5047047805" evidence="1">
    <location>
        <begin position="19"/>
        <end position="289"/>
    </location>
</feature>
<accession>A0ABQ9JNC9</accession>
<dbReference type="Proteomes" id="UP001162164">
    <property type="component" value="Unassembled WGS sequence"/>
</dbReference>
<sequence length="289" mass="32155">MIFTCEFIFVALVGQAFSQYLFANNWNNLGETIRENVNRQLAPLKKLEGDPVGVQSVQDVVDRYSADDDVNTGRYNPNLDRLDLGLGNLGSQIQESVFQALEPVRAMEITFKMKDGVGGTTIATHLPGGKEIFIQNSQSFTCTNKILENGQCSGKLIPFRIKNNEDYCYDRKGFSLINNKVCIGATSVSVINNVITCQSNSKVPALLMDVSEYNRMCQNLAQSVRYTYIADPNNPEHIQIPNANRHVKCENNKIGVCVFTENNALPLTSGNVVINSGRTMNYNVPNYSY</sequence>
<organism evidence="2 3">
    <name type="scientific">Molorchus minor</name>
    <dbReference type="NCBI Taxonomy" id="1323400"/>
    <lineage>
        <taxon>Eukaryota</taxon>
        <taxon>Metazoa</taxon>
        <taxon>Ecdysozoa</taxon>
        <taxon>Arthropoda</taxon>
        <taxon>Hexapoda</taxon>
        <taxon>Insecta</taxon>
        <taxon>Pterygota</taxon>
        <taxon>Neoptera</taxon>
        <taxon>Endopterygota</taxon>
        <taxon>Coleoptera</taxon>
        <taxon>Polyphaga</taxon>
        <taxon>Cucujiformia</taxon>
        <taxon>Chrysomeloidea</taxon>
        <taxon>Cerambycidae</taxon>
        <taxon>Lamiinae</taxon>
        <taxon>Monochamini</taxon>
        <taxon>Molorchus</taxon>
    </lineage>
</organism>
<proteinExistence type="predicted"/>
<evidence type="ECO:0000256" key="1">
    <source>
        <dbReference type="SAM" id="SignalP"/>
    </source>
</evidence>
<protein>
    <submittedName>
        <fullName evidence="2">Uncharacterized protein</fullName>
    </submittedName>
</protein>
<gene>
    <name evidence="2" type="ORF">NQ317_002160</name>
</gene>
<evidence type="ECO:0000313" key="2">
    <source>
        <dbReference type="EMBL" id="KAJ8978755.1"/>
    </source>
</evidence>
<feature type="signal peptide" evidence="1">
    <location>
        <begin position="1"/>
        <end position="18"/>
    </location>
</feature>
<keyword evidence="3" id="KW-1185">Reference proteome</keyword>
<dbReference type="EMBL" id="JAPWTJ010000405">
    <property type="protein sequence ID" value="KAJ8978755.1"/>
    <property type="molecule type" value="Genomic_DNA"/>
</dbReference>